<dbReference type="PANTHER" id="PTHR43479:SF7">
    <property type="entry name" value="TETR-FAMILY TRANSCRIPTIONAL REGULATOR"/>
    <property type="match status" value="1"/>
</dbReference>
<feature type="domain" description="HTH tetR-type" evidence="3">
    <location>
        <begin position="11"/>
        <end position="71"/>
    </location>
</feature>
<dbReference type="InterPro" id="IPR039532">
    <property type="entry name" value="TetR_C_Firmicutes"/>
</dbReference>
<dbReference type="PANTHER" id="PTHR43479">
    <property type="entry name" value="ACREF/ENVCD OPERON REPRESSOR-RELATED"/>
    <property type="match status" value="1"/>
</dbReference>
<feature type="DNA-binding region" description="H-T-H motif" evidence="2">
    <location>
        <begin position="34"/>
        <end position="53"/>
    </location>
</feature>
<evidence type="ECO:0000313" key="5">
    <source>
        <dbReference type="Proteomes" id="UP000051621"/>
    </source>
</evidence>
<dbReference type="Proteomes" id="UP000051621">
    <property type="component" value="Unassembled WGS sequence"/>
</dbReference>
<dbReference type="InterPro" id="IPR001647">
    <property type="entry name" value="HTH_TetR"/>
</dbReference>
<proteinExistence type="predicted"/>
<accession>A0A0R1MBA3</accession>
<gene>
    <name evidence="4" type="ORF">FC81_GL000949</name>
</gene>
<keyword evidence="1 2" id="KW-0238">DNA-binding</keyword>
<dbReference type="PROSITE" id="PS50977">
    <property type="entry name" value="HTH_TETR_2"/>
    <property type="match status" value="1"/>
</dbReference>
<dbReference type="STRING" id="1423731.FC81_GL000949"/>
<keyword evidence="5" id="KW-1185">Reference proteome</keyword>
<dbReference type="GO" id="GO:0003677">
    <property type="term" value="F:DNA binding"/>
    <property type="evidence" value="ECO:0007669"/>
    <property type="project" value="UniProtKB-UniRule"/>
</dbReference>
<evidence type="ECO:0000259" key="3">
    <source>
        <dbReference type="PROSITE" id="PS50977"/>
    </source>
</evidence>
<organism evidence="4 5">
    <name type="scientific">Liquorilactobacillus capillatus DSM 19910</name>
    <dbReference type="NCBI Taxonomy" id="1423731"/>
    <lineage>
        <taxon>Bacteria</taxon>
        <taxon>Bacillati</taxon>
        <taxon>Bacillota</taxon>
        <taxon>Bacilli</taxon>
        <taxon>Lactobacillales</taxon>
        <taxon>Lactobacillaceae</taxon>
        <taxon>Liquorilactobacillus</taxon>
    </lineage>
</organism>
<evidence type="ECO:0000313" key="4">
    <source>
        <dbReference type="EMBL" id="KRL02186.1"/>
    </source>
</evidence>
<name>A0A0R1MBA3_9LACO</name>
<dbReference type="PATRIC" id="fig|1423731.3.peg.974"/>
<dbReference type="OrthoDB" id="9810250at2"/>
<comment type="caution">
    <text evidence="4">The sequence shown here is derived from an EMBL/GenBank/DDBJ whole genome shotgun (WGS) entry which is preliminary data.</text>
</comment>
<evidence type="ECO:0000256" key="1">
    <source>
        <dbReference type="ARBA" id="ARBA00023125"/>
    </source>
</evidence>
<dbReference type="RefSeq" id="WP_057743320.1">
    <property type="nucleotide sequence ID" value="NZ_AZEF01000016.1"/>
</dbReference>
<dbReference type="InterPro" id="IPR009057">
    <property type="entry name" value="Homeodomain-like_sf"/>
</dbReference>
<dbReference type="Pfam" id="PF14278">
    <property type="entry name" value="TetR_C_8"/>
    <property type="match status" value="1"/>
</dbReference>
<dbReference type="Gene3D" id="1.10.357.10">
    <property type="entry name" value="Tetracycline Repressor, domain 2"/>
    <property type="match status" value="1"/>
</dbReference>
<evidence type="ECO:0000256" key="2">
    <source>
        <dbReference type="PROSITE-ProRule" id="PRU00335"/>
    </source>
</evidence>
<dbReference type="AlphaFoldDB" id="A0A0R1MBA3"/>
<reference evidence="4 5" key="1">
    <citation type="journal article" date="2015" name="Genome Announc.">
        <title>Expanding the biotechnology potential of lactobacilli through comparative genomics of 213 strains and associated genera.</title>
        <authorList>
            <person name="Sun Z."/>
            <person name="Harris H.M."/>
            <person name="McCann A."/>
            <person name="Guo C."/>
            <person name="Argimon S."/>
            <person name="Zhang W."/>
            <person name="Yang X."/>
            <person name="Jeffery I.B."/>
            <person name="Cooney J.C."/>
            <person name="Kagawa T.F."/>
            <person name="Liu W."/>
            <person name="Song Y."/>
            <person name="Salvetti E."/>
            <person name="Wrobel A."/>
            <person name="Rasinkangas P."/>
            <person name="Parkhill J."/>
            <person name="Rea M.C."/>
            <person name="O'Sullivan O."/>
            <person name="Ritari J."/>
            <person name="Douillard F.P."/>
            <person name="Paul Ross R."/>
            <person name="Yang R."/>
            <person name="Briner A.E."/>
            <person name="Felis G.E."/>
            <person name="de Vos W.M."/>
            <person name="Barrangou R."/>
            <person name="Klaenhammer T.R."/>
            <person name="Caufield P.W."/>
            <person name="Cui Y."/>
            <person name="Zhang H."/>
            <person name="O'Toole P.W."/>
        </authorList>
    </citation>
    <scope>NUCLEOTIDE SEQUENCE [LARGE SCALE GENOMIC DNA]</scope>
    <source>
        <strain evidence="4 5">DSM 19910</strain>
    </source>
</reference>
<protein>
    <submittedName>
        <fullName evidence="4">Transcription regulator</fullName>
    </submittedName>
</protein>
<dbReference type="SUPFAM" id="SSF46689">
    <property type="entry name" value="Homeodomain-like"/>
    <property type="match status" value="1"/>
</dbReference>
<dbReference type="EMBL" id="AZEF01000016">
    <property type="protein sequence ID" value="KRL02186.1"/>
    <property type="molecule type" value="Genomic_DNA"/>
</dbReference>
<sequence>MAGKKNNRRTLYTKHVIRRSFLELLQSEKLEKITVTEICQKADINRGTFYRYYQNPLDLMRYLQDEVYQKCMCLLKQRFNEGSCGILKVIFTVLKETDPEIVRTIMDKQNGRAFLEEVFAGAKEATRPFTMQQIKWLTDVQFDYFYAYITNGSIGIISQWVRSGMEHNTKKIEKMVTIMVEESKQCMEDKGAEFSQIN</sequence>
<dbReference type="InterPro" id="IPR050624">
    <property type="entry name" value="HTH-type_Tx_Regulator"/>
</dbReference>